<comment type="caution">
    <text evidence="2">The sequence shown here is derived from an EMBL/GenBank/DDBJ whole genome shotgun (WGS) entry which is preliminary data.</text>
</comment>
<feature type="coiled-coil region" evidence="1">
    <location>
        <begin position="42"/>
        <end position="93"/>
    </location>
</feature>
<accession>A0A1V9FWG7</accession>
<sequence length="303" mass="34194">MLRSLLIMVVSGLALGMFVSCGPSKQVQDLTKTTQETLELVKKEAQRAIALTVEKVKNYEVDPDIGKEIIKNLKEAERKIDTQLAVAVQLEKTGTKEEILQFAERTNVIIQSALTDLKSLNDLYDISTFSSFETATFFPAGMFGIPPEKQEEAKKSIEPIVQRIIKFFGDHPRQRFVAVIVCYGFSDETPIAKESPLYSPLLAKMKTNNPTRQELNVKLSELRAKSIANLLVDLIKINEGLIPNPKLINYDIKWMGKGEELPYPDRVKDYKADDKRRRMVSLIWNVLPGSLYAQGLSNESAMR</sequence>
<dbReference type="PROSITE" id="PS51257">
    <property type="entry name" value="PROKAR_LIPOPROTEIN"/>
    <property type="match status" value="1"/>
</dbReference>
<dbReference type="EMBL" id="LVYD01000049">
    <property type="protein sequence ID" value="OQP62695.1"/>
    <property type="molecule type" value="Genomic_DNA"/>
</dbReference>
<dbReference type="RefSeq" id="WP_081148585.1">
    <property type="nucleotide sequence ID" value="NZ_LVYD01000049.1"/>
</dbReference>
<organism evidence="2 3">
    <name type="scientific">Niastella vici</name>
    <dbReference type="NCBI Taxonomy" id="1703345"/>
    <lineage>
        <taxon>Bacteria</taxon>
        <taxon>Pseudomonadati</taxon>
        <taxon>Bacteroidota</taxon>
        <taxon>Chitinophagia</taxon>
        <taxon>Chitinophagales</taxon>
        <taxon>Chitinophagaceae</taxon>
        <taxon>Niastella</taxon>
    </lineage>
</organism>
<protein>
    <recommendedName>
        <fullName evidence="4">OmpA-like domain-containing protein</fullName>
    </recommendedName>
</protein>
<keyword evidence="1" id="KW-0175">Coiled coil</keyword>
<dbReference type="AlphaFoldDB" id="A0A1V9FWG7"/>
<gene>
    <name evidence="2" type="ORF">A3860_27175</name>
</gene>
<dbReference type="OrthoDB" id="642521at2"/>
<evidence type="ECO:0000256" key="1">
    <source>
        <dbReference type="SAM" id="Coils"/>
    </source>
</evidence>
<evidence type="ECO:0008006" key="4">
    <source>
        <dbReference type="Google" id="ProtNLM"/>
    </source>
</evidence>
<evidence type="ECO:0000313" key="2">
    <source>
        <dbReference type="EMBL" id="OQP62695.1"/>
    </source>
</evidence>
<reference evidence="2 3" key="1">
    <citation type="submission" date="2016-03" db="EMBL/GenBank/DDBJ databases">
        <title>Niastella vici sp. nov., isolated from farmland soil.</title>
        <authorList>
            <person name="Chen L."/>
            <person name="Wang D."/>
            <person name="Yang S."/>
            <person name="Wang G."/>
        </authorList>
    </citation>
    <scope>NUCLEOTIDE SEQUENCE [LARGE SCALE GENOMIC DNA]</scope>
    <source>
        <strain evidence="2 3">DJ57</strain>
    </source>
</reference>
<dbReference type="InterPro" id="IPR036737">
    <property type="entry name" value="OmpA-like_sf"/>
</dbReference>
<keyword evidence="3" id="KW-1185">Reference proteome</keyword>
<name>A0A1V9FWG7_9BACT</name>
<dbReference type="Proteomes" id="UP000192796">
    <property type="component" value="Unassembled WGS sequence"/>
</dbReference>
<evidence type="ECO:0000313" key="3">
    <source>
        <dbReference type="Proteomes" id="UP000192796"/>
    </source>
</evidence>
<dbReference type="STRING" id="1703345.A3860_27175"/>
<proteinExistence type="predicted"/>
<dbReference type="Gene3D" id="3.30.1330.60">
    <property type="entry name" value="OmpA-like domain"/>
    <property type="match status" value="1"/>
</dbReference>